<protein>
    <submittedName>
        <fullName evidence="4">OLC1v1003772C1</fullName>
    </submittedName>
</protein>
<comment type="similarity">
    <text evidence="1">Belongs to the ATP-dependent DNA ligase family.</text>
</comment>
<evidence type="ECO:0000313" key="4">
    <source>
        <dbReference type="EMBL" id="CAI9104967.1"/>
    </source>
</evidence>
<dbReference type="AlphaFoldDB" id="A0AAV1DE60"/>
<dbReference type="Pfam" id="PF04679">
    <property type="entry name" value="DNA_ligase_A_C"/>
    <property type="match status" value="1"/>
</dbReference>
<keyword evidence="5" id="KW-1185">Reference proteome</keyword>
<gene>
    <name evidence="4" type="ORF">OLC1_LOCUS13768</name>
</gene>
<dbReference type="GO" id="GO:0005634">
    <property type="term" value="C:nucleus"/>
    <property type="evidence" value="ECO:0007669"/>
    <property type="project" value="TreeGrafter"/>
</dbReference>
<evidence type="ECO:0000259" key="3">
    <source>
        <dbReference type="Pfam" id="PF04679"/>
    </source>
</evidence>
<dbReference type="GO" id="GO:0006281">
    <property type="term" value="P:DNA repair"/>
    <property type="evidence" value="ECO:0007669"/>
    <property type="project" value="InterPro"/>
</dbReference>
<dbReference type="GO" id="GO:0006310">
    <property type="term" value="P:DNA recombination"/>
    <property type="evidence" value="ECO:0007669"/>
    <property type="project" value="InterPro"/>
</dbReference>
<name>A0AAV1DE60_OLDCO</name>
<dbReference type="InterPro" id="IPR012309">
    <property type="entry name" value="DNA_ligase_ATP-dep_C"/>
</dbReference>
<dbReference type="Proteomes" id="UP001161247">
    <property type="component" value="Chromosome 5"/>
</dbReference>
<dbReference type="GO" id="GO:0003910">
    <property type="term" value="F:DNA ligase (ATP) activity"/>
    <property type="evidence" value="ECO:0007669"/>
    <property type="project" value="InterPro"/>
</dbReference>
<organism evidence="4 5">
    <name type="scientific">Oldenlandia corymbosa var. corymbosa</name>
    <dbReference type="NCBI Taxonomy" id="529605"/>
    <lineage>
        <taxon>Eukaryota</taxon>
        <taxon>Viridiplantae</taxon>
        <taxon>Streptophyta</taxon>
        <taxon>Embryophyta</taxon>
        <taxon>Tracheophyta</taxon>
        <taxon>Spermatophyta</taxon>
        <taxon>Magnoliopsida</taxon>
        <taxon>eudicotyledons</taxon>
        <taxon>Gunneridae</taxon>
        <taxon>Pentapetalae</taxon>
        <taxon>asterids</taxon>
        <taxon>lamiids</taxon>
        <taxon>Gentianales</taxon>
        <taxon>Rubiaceae</taxon>
        <taxon>Rubioideae</taxon>
        <taxon>Spermacoceae</taxon>
        <taxon>Hedyotis-Oldenlandia complex</taxon>
        <taxon>Oldenlandia</taxon>
    </lineage>
</organism>
<accession>A0AAV1DE60</accession>
<dbReference type="Gene3D" id="2.40.50.140">
    <property type="entry name" value="Nucleic acid-binding proteins"/>
    <property type="match status" value="1"/>
</dbReference>
<dbReference type="InterPro" id="IPR012340">
    <property type="entry name" value="NA-bd_OB-fold"/>
</dbReference>
<feature type="domain" description="DNA ligase ATP-dependent C-terminal" evidence="3">
    <location>
        <begin position="6"/>
        <end position="95"/>
    </location>
</feature>
<keyword evidence="2" id="KW-0436">Ligase</keyword>
<dbReference type="GO" id="GO:0005739">
    <property type="term" value="C:mitochondrion"/>
    <property type="evidence" value="ECO:0007669"/>
    <property type="project" value="TreeGrafter"/>
</dbReference>
<evidence type="ECO:0000313" key="5">
    <source>
        <dbReference type="Proteomes" id="UP001161247"/>
    </source>
</evidence>
<evidence type="ECO:0000256" key="1">
    <source>
        <dbReference type="ARBA" id="ARBA00007572"/>
    </source>
</evidence>
<proteinExistence type="inferred from homology"/>
<dbReference type="PANTHER" id="PTHR45674">
    <property type="entry name" value="DNA LIGASE 1/3 FAMILY MEMBER"/>
    <property type="match status" value="1"/>
</dbReference>
<sequence length="146" mass="16632">MDLFSFACCDNDKEEFQTICKIGTGFTDVVLKELYLSLKSQVIPQPKSYYRYSENLKPDVWFEPTEVWEVKASDLTCSPVYSAATGVVAPDKRKKSEFCGFLRVREEKKPEDATPSEMVDKASSLFIVFYLFGTRLARNKADLIGK</sequence>
<dbReference type="GO" id="GO:0006273">
    <property type="term" value="P:lagging strand elongation"/>
    <property type="evidence" value="ECO:0007669"/>
    <property type="project" value="TreeGrafter"/>
</dbReference>
<evidence type="ECO:0000256" key="2">
    <source>
        <dbReference type="ARBA" id="ARBA00022598"/>
    </source>
</evidence>
<dbReference type="InterPro" id="IPR050191">
    <property type="entry name" value="ATP-dep_DNA_ligase"/>
</dbReference>
<reference evidence="4" key="1">
    <citation type="submission" date="2023-03" db="EMBL/GenBank/DDBJ databases">
        <authorList>
            <person name="Julca I."/>
        </authorList>
    </citation>
    <scope>NUCLEOTIDE SEQUENCE</scope>
</reference>
<dbReference type="PANTHER" id="PTHR45674:SF4">
    <property type="entry name" value="DNA LIGASE 1"/>
    <property type="match status" value="1"/>
</dbReference>
<dbReference type="EMBL" id="OX459122">
    <property type="protein sequence ID" value="CAI9104967.1"/>
    <property type="molecule type" value="Genomic_DNA"/>
</dbReference>
<dbReference type="SUPFAM" id="SSF50249">
    <property type="entry name" value="Nucleic acid-binding proteins"/>
    <property type="match status" value="1"/>
</dbReference>